<comment type="cofactor">
    <cofactor evidence="10">
        <name>Zn(2+)</name>
        <dbReference type="ChEBI" id="CHEBI:29105"/>
    </cofactor>
    <text evidence="10">Binds 1 zinc ion per subunit.</text>
</comment>
<keyword evidence="5 10" id="KW-0378">Hydrolase</keyword>
<accession>A0A1G6YUX9</accession>
<dbReference type="STRING" id="58114.SAMN05216270_109173"/>
<organism evidence="13 14">
    <name type="scientific">Glycomyces harbinensis</name>
    <dbReference type="NCBI Taxonomy" id="58114"/>
    <lineage>
        <taxon>Bacteria</taxon>
        <taxon>Bacillati</taxon>
        <taxon>Actinomycetota</taxon>
        <taxon>Actinomycetes</taxon>
        <taxon>Glycomycetales</taxon>
        <taxon>Glycomycetaceae</taxon>
        <taxon>Glycomyces</taxon>
    </lineage>
</organism>
<keyword evidence="2 10" id="KW-0645">Protease</keyword>
<dbReference type="PANTHER" id="PTHR43221">
    <property type="entry name" value="PROTEASE HTPX"/>
    <property type="match status" value="1"/>
</dbReference>
<keyword evidence="4" id="KW-0479">Metal-binding</keyword>
<dbReference type="GO" id="GO:0046872">
    <property type="term" value="F:metal ion binding"/>
    <property type="evidence" value="ECO:0007669"/>
    <property type="project" value="UniProtKB-KW"/>
</dbReference>
<dbReference type="Proteomes" id="UP000198949">
    <property type="component" value="Unassembled WGS sequence"/>
</dbReference>
<keyword evidence="14" id="KW-1185">Reference proteome</keyword>
<keyword evidence="1" id="KW-1003">Cell membrane</keyword>
<keyword evidence="6 10" id="KW-0862">Zinc</keyword>
<evidence type="ECO:0000256" key="5">
    <source>
        <dbReference type="ARBA" id="ARBA00022801"/>
    </source>
</evidence>
<evidence type="ECO:0000256" key="9">
    <source>
        <dbReference type="ARBA" id="ARBA00023136"/>
    </source>
</evidence>
<evidence type="ECO:0000256" key="11">
    <source>
        <dbReference type="SAM" id="Phobius"/>
    </source>
</evidence>
<feature type="transmembrane region" description="Helical" evidence="11">
    <location>
        <begin position="12"/>
        <end position="43"/>
    </location>
</feature>
<feature type="transmembrane region" description="Helical" evidence="11">
    <location>
        <begin position="81"/>
        <end position="102"/>
    </location>
</feature>
<name>A0A1G6YUX9_9ACTN</name>
<dbReference type="GO" id="GO:0006508">
    <property type="term" value="P:proteolysis"/>
    <property type="evidence" value="ECO:0007669"/>
    <property type="project" value="UniProtKB-KW"/>
</dbReference>
<keyword evidence="8 10" id="KW-0482">Metalloprotease</keyword>
<dbReference type="RefSeq" id="WP_091037461.1">
    <property type="nucleotide sequence ID" value="NZ_FNAD01000009.1"/>
</dbReference>
<dbReference type="EMBL" id="FNAD01000009">
    <property type="protein sequence ID" value="SDD93863.1"/>
    <property type="molecule type" value="Genomic_DNA"/>
</dbReference>
<dbReference type="AlphaFoldDB" id="A0A1G6YUX9"/>
<keyword evidence="9 11" id="KW-0472">Membrane</keyword>
<comment type="similarity">
    <text evidence="10">Belongs to the peptidase M48 family.</text>
</comment>
<evidence type="ECO:0000313" key="14">
    <source>
        <dbReference type="Proteomes" id="UP000198949"/>
    </source>
</evidence>
<evidence type="ECO:0000313" key="13">
    <source>
        <dbReference type="EMBL" id="SDD93863.1"/>
    </source>
</evidence>
<proteinExistence type="inferred from homology"/>
<evidence type="ECO:0000259" key="12">
    <source>
        <dbReference type="Pfam" id="PF01435"/>
    </source>
</evidence>
<evidence type="ECO:0000256" key="7">
    <source>
        <dbReference type="ARBA" id="ARBA00022989"/>
    </source>
</evidence>
<evidence type="ECO:0000256" key="4">
    <source>
        <dbReference type="ARBA" id="ARBA00022723"/>
    </source>
</evidence>
<gene>
    <name evidence="13" type="ORF">SAMN05216270_109173</name>
</gene>
<dbReference type="Gene3D" id="3.30.2010.10">
    <property type="entry name" value="Metalloproteases ('zincins'), catalytic domain"/>
    <property type="match status" value="1"/>
</dbReference>
<evidence type="ECO:0000256" key="10">
    <source>
        <dbReference type="RuleBase" id="RU003983"/>
    </source>
</evidence>
<dbReference type="Pfam" id="PF01435">
    <property type="entry name" value="Peptidase_M48"/>
    <property type="match status" value="1"/>
</dbReference>
<sequence>MWSAILAHPAGTLAALASAWFGVPLAVLLGAVGTVAGAILGFFSGTPLGEGVQSRIWVLFDLVLPLPVAVPDLIPDVAWQLGAALGLIIGAVYGGVSLAWLGLSGSWRALWESDPTWPVSMALGNVAAALALAVAYTAVMVAAERWRLTRFGGVRALSAREADVLAPAVAEAVRRLGVASVPHLLITDTGAPEAVAYARHLVVSRALLAECVGDADRLTALVGRELIHWRAGHPVTRLWVSGVALPLTVIYEVAARLLAPSTNTRARPLTFTLYALLWPVLFTVRHLLIPIQAGWWRRATLAADAEAALCGWGPALAEAIAAHPAEAHAGVRTWRRAFDVTPPAETRLDALEAAGVPRRDLATDLGVCRNPNGRHGVPLVALPQRKEARADALD</sequence>
<feature type="domain" description="Peptidase M48" evidence="12">
    <location>
        <begin position="169"/>
        <end position="352"/>
    </location>
</feature>
<dbReference type="PANTHER" id="PTHR43221:SF2">
    <property type="entry name" value="PROTEASE HTPX HOMOLOG"/>
    <property type="match status" value="1"/>
</dbReference>
<feature type="transmembrane region" description="Helical" evidence="11">
    <location>
        <begin position="238"/>
        <end position="259"/>
    </location>
</feature>
<feature type="transmembrane region" description="Helical" evidence="11">
    <location>
        <begin position="55"/>
        <end position="74"/>
    </location>
</feature>
<dbReference type="GO" id="GO:0004222">
    <property type="term" value="F:metalloendopeptidase activity"/>
    <property type="evidence" value="ECO:0007669"/>
    <property type="project" value="InterPro"/>
</dbReference>
<evidence type="ECO:0000256" key="6">
    <source>
        <dbReference type="ARBA" id="ARBA00022833"/>
    </source>
</evidence>
<keyword evidence="3 11" id="KW-0812">Transmembrane</keyword>
<keyword evidence="7 11" id="KW-1133">Transmembrane helix</keyword>
<feature type="transmembrane region" description="Helical" evidence="11">
    <location>
        <begin position="122"/>
        <end position="143"/>
    </location>
</feature>
<evidence type="ECO:0000256" key="3">
    <source>
        <dbReference type="ARBA" id="ARBA00022692"/>
    </source>
</evidence>
<dbReference type="InterPro" id="IPR050083">
    <property type="entry name" value="HtpX_protease"/>
</dbReference>
<evidence type="ECO:0000256" key="2">
    <source>
        <dbReference type="ARBA" id="ARBA00022670"/>
    </source>
</evidence>
<reference evidence="14" key="1">
    <citation type="submission" date="2016-10" db="EMBL/GenBank/DDBJ databases">
        <authorList>
            <person name="Varghese N."/>
            <person name="Submissions S."/>
        </authorList>
    </citation>
    <scope>NUCLEOTIDE SEQUENCE [LARGE SCALE GENOMIC DNA]</scope>
    <source>
        <strain evidence="14">CGMCC 4.3516</strain>
    </source>
</reference>
<dbReference type="InterPro" id="IPR001915">
    <property type="entry name" value="Peptidase_M48"/>
</dbReference>
<evidence type="ECO:0000256" key="1">
    <source>
        <dbReference type="ARBA" id="ARBA00022475"/>
    </source>
</evidence>
<evidence type="ECO:0000256" key="8">
    <source>
        <dbReference type="ARBA" id="ARBA00023049"/>
    </source>
</evidence>
<protein>
    <submittedName>
        <fullName evidence="13">Peptidase family M48</fullName>
    </submittedName>
</protein>
<feature type="transmembrane region" description="Helical" evidence="11">
    <location>
        <begin position="271"/>
        <end position="288"/>
    </location>
</feature>